<dbReference type="PANTHER" id="PTHR37539:SF1">
    <property type="entry name" value="ER-BOUND OXYGENASE MPAB_MPAB'_RUBBER OXYGENASE CATALYTIC DOMAIN-CONTAINING PROTEIN"/>
    <property type="match status" value="1"/>
</dbReference>
<evidence type="ECO:0000313" key="4">
    <source>
        <dbReference type="Proteomes" id="UP000602198"/>
    </source>
</evidence>
<sequence length="463" mass="51343">MQPLTGHRVTATGTHPYDYYYRPGMALRPAPPRAVASELWFEPRRAMLSPWLDVRREPVDTPRTRLMADHLWQGDEPMDALVAAFRRMGSAGGRRMLDRALCHGIDSVEEPLPELVNLFARLDNPPGWYDADEWEHGRRLWINVSTAGKMAMGVQDFMGTFVGAEVASAVGQTGRFVKDPYRRNLESAVWFGSVTAPRALERGNPIFHDTVRVRYMHAQVRAMLRRAWGDEHFAQHGNPISNATTMGAAVTFGLSPICFDHVHGRRCSTAQLDAVMHYWAYIAYVFGVAEELIPRSASEGFEMADYMVATAGVAPAWTATMAGAATRRFTNAGLRGRAEIAATAPLLGVLSYYSSTPLVRTLLADTPLRAVPTQPWSALTGLAATTAVRLRRIDDHLPGARRRMIRRARRLDPFWHRNIRVARYLGARAGIKGTPFDHHDVSADGAPCPIRSPRPGSDTPPSA</sequence>
<dbReference type="InterPro" id="IPR037473">
    <property type="entry name" value="Lcp-like"/>
</dbReference>
<keyword evidence="4" id="KW-1185">Reference proteome</keyword>
<evidence type="ECO:0000313" key="3">
    <source>
        <dbReference type="EMBL" id="MBL1074153.1"/>
    </source>
</evidence>
<dbReference type="Proteomes" id="UP000602198">
    <property type="component" value="Unassembled WGS sequence"/>
</dbReference>
<accession>A0ABS1M4U0</accession>
<dbReference type="EMBL" id="JAERRJ010000002">
    <property type="protein sequence ID" value="MBL1074153.1"/>
    <property type="molecule type" value="Genomic_DNA"/>
</dbReference>
<evidence type="ECO:0000259" key="2">
    <source>
        <dbReference type="Pfam" id="PF09995"/>
    </source>
</evidence>
<evidence type="ECO:0000256" key="1">
    <source>
        <dbReference type="SAM" id="MobiDB-lite"/>
    </source>
</evidence>
<dbReference type="InterPro" id="IPR018713">
    <property type="entry name" value="MPAB/Lcp_cat_dom"/>
</dbReference>
<dbReference type="PANTHER" id="PTHR37539">
    <property type="entry name" value="SECRETED PROTEIN-RELATED"/>
    <property type="match status" value="1"/>
</dbReference>
<protein>
    <submittedName>
        <fullName evidence="3">DUF2236 domain-containing protein</fullName>
    </submittedName>
</protein>
<proteinExistence type="predicted"/>
<gene>
    <name evidence="3" type="ORF">JK358_07065</name>
</gene>
<comment type="caution">
    <text evidence="3">The sequence shown here is derived from an EMBL/GenBank/DDBJ whole genome shotgun (WGS) entry which is preliminary data.</text>
</comment>
<dbReference type="Pfam" id="PF09995">
    <property type="entry name" value="MPAB_Lcp_cat"/>
    <property type="match status" value="1"/>
</dbReference>
<feature type="domain" description="ER-bound oxygenase mpaB/mpaB'/Rubber oxygenase catalytic" evidence="2">
    <location>
        <begin position="162"/>
        <end position="357"/>
    </location>
</feature>
<reference evidence="3 4" key="1">
    <citation type="submission" date="2021-01" db="EMBL/GenBank/DDBJ databases">
        <title>WGS of actinomycetes isolated from Thailand.</title>
        <authorList>
            <person name="Thawai C."/>
        </authorList>
    </citation>
    <scope>NUCLEOTIDE SEQUENCE [LARGE SCALE GENOMIC DNA]</scope>
    <source>
        <strain evidence="3 4">LPG 2</strain>
    </source>
</reference>
<dbReference type="RefSeq" id="WP_201944977.1">
    <property type="nucleotide sequence ID" value="NZ_JAERRJ010000002.1"/>
</dbReference>
<feature type="region of interest" description="Disordered" evidence="1">
    <location>
        <begin position="437"/>
        <end position="463"/>
    </location>
</feature>
<organism evidence="3 4">
    <name type="scientific">Nocardia acididurans</name>
    <dbReference type="NCBI Taxonomy" id="2802282"/>
    <lineage>
        <taxon>Bacteria</taxon>
        <taxon>Bacillati</taxon>
        <taxon>Actinomycetota</taxon>
        <taxon>Actinomycetes</taxon>
        <taxon>Mycobacteriales</taxon>
        <taxon>Nocardiaceae</taxon>
        <taxon>Nocardia</taxon>
    </lineage>
</organism>
<name>A0ABS1M4U0_9NOCA</name>